<gene>
    <name evidence="2" type="ORF">C1631_004410</name>
</gene>
<organism evidence="2 3">
    <name type="scientific">Chryseobacterium phosphatilyticum</name>
    <dbReference type="NCBI Taxonomy" id="475075"/>
    <lineage>
        <taxon>Bacteria</taxon>
        <taxon>Pseudomonadati</taxon>
        <taxon>Bacteroidota</taxon>
        <taxon>Flavobacteriia</taxon>
        <taxon>Flavobacteriales</taxon>
        <taxon>Weeksellaceae</taxon>
        <taxon>Chryseobacterium group</taxon>
        <taxon>Chryseobacterium</taxon>
    </lineage>
</organism>
<dbReference type="PANTHER" id="PTHR43581:SF4">
    <property type="entry name" value="ATP_GTP PHOSPHATASE"/>
    <property type="match status" value="1"/>
</dbReference>
<dbReference type="Pfam" id="PF13175">
    <property type="entry name" value="AAA_15"/>
    <property type="match status" value="1"/>
</dbReference>
<dbReference type="Gene3D" id="3.40.50.300">
    <property type="entry name" value="P-loop containing nucleotide triphosphate hydrolases"/>
    <property type="match status" value="1"/>
</dbReference>
<evidence type="ECO:0000313" key="3">
    <source>
        <dbReference type="Proteomes" id="UP000236594"/>
    </source>
</evidence>
<dbReference type="OrthoDB" id="9792800at2"/>
<dbReference type="SUPFAM" id="SSF52540">
    <property type="entry name" value="P-loop containing nucleoside triphosphate hydrolases"/>
    <property type="match status" value="1"/>
</dbReference>
<dbReference type="InterPro" id="IPR041685">
    <property type="entry name" value="AAA_GajA/Old/RecF-like"/>
</dbReference>
<comment type="caution">
    <text evidence="2">The sequence shown here is derived from an EMBL/GenBank/DDBJ whole genome shotgun (WGS) entry which is preliminary data.</text>
</comment>
<sequence>MKYDIILEESESFKSYYNEENRTLKLLNNASSINLFVGANNSGKSRFIRNLTTSQSKKIFIEEIRNLINFWNLSINDENVIFNNYKRHQNLGGFLVKDLESDYGEVKLVKFEKNDLYFENENKKLLDKNKDILAFNNVGIIQNSNIRLNGDFYGINDSDLKRINKLIDNLTNSISKKLIKSGMKTIFIPTLRTAHSIFQRKDDNSFSKISTDILKDTIIKSYHLDNEMVEVFTGMDLYYQIVNVRNDIKDKRVGFEKFEEFLSQNFFHGKRVEIVAKFNIYDKHNGKDDSEIINVFIDEESKDLHELGDGIQALFILMYKIYTCENDSIIFIDEPEINLHPGMQRLFLEQITSNKFLKEKKITYFISTHSNHFLDLTIEKEDISIFLFNKINKDKFIVKNVNHGDNSALQYLGVTNSSVFLANCSIWVEGISDRNYLKAFLKAYCKDTLKVYPKEDIEFAFIEYAGSNIDHYNFDEDELKEKINAFSINNKIFLISDYDGPYKDEKHFFYEEIEKENNNFKYHTTKDYKEIENLLPFNIWDKILINFCDKRTVKTEEDFKKVQDKISNSLKRKNEETYKGDYIGKLLKNIKANVPELNKIWDKSEGTLMNKSEVSYKVLELTEKEQITWNDFKSNPKICSIVENLYDFIQKSNYK</sequence>
<dbReference type="InterPro" id="IPR051396">
    <property type="entry name" value="Bact_Antivir_Def_Nuclease"/>
</dbReference>
<dbReference type="AlphaFoldDB" id="A0A316XDD3"/>
<dbReference type="RefSeq" id="WP_109710704.1">
    <property type="nucleotide sequence ID" value="NZ_PPED02000001.1"/>
</dbReference>
<dbReference type="EMBL" id="PPED02000001">
    <property type="protein sequence ID" value="PWN71865.1"/>
    <property type="molecule type" value="Genomic_DNA"/>
</dbReference>
<reference evidence="2 3" key="1">
    <citation type="submission" date="2018-04" db="EMBL/GenBank/DDBJ databases">
        <title>Draft Genome Sequence of Phosphate-Solubilizing Chryseobacterium sp. ISE14 that is a Biocontrol and Plant Growth-Promoting Rhizobacterium Isolated from Cucumber.</title>
        <authorList>
            <person name="Jeong J.-J."/>
            <person name="Sang M.K."/>
            <person name="Choi I.-G."/>
            <person name="Kim K.D."/>
        </authorList>
    </citation>
    <scope>NUCLEOTIDE SEQUENCE [LARGE SCALE GENOMIC DNA]</scope>
    <source>
        <strain evidence="2 3">ISE14</strain>
    </source>
</reference>
<accession>A0A316XDD3</accession>
<evidence type="ECO:0000313" key="2">
    <source>
        <dbReference type="EMBL" id="PWN71865.1"/>
    </source>
</evidence>
<evidence type="ECO:0000259" key="1">
    <source>
        <dbReference type="Pfam" id="PF13175"/>
    </source>
</evidence>
<dbReference type="PANTHER" id="PTHR43581">
    <property type="entry name" value="ATP/GTP PHOSPHATASE"/>
    <property type="match status" value="1"/>
</dbReference>
<protein>
    <recommendedName>
        <fullName evidence="1">Endonuclease GajA/Old nuclease/RecF-like AAA domain-containing protein</fullName>
    </recommendedName>
</protein>
<dbReference type="Proteomes" id="UP000236594">
    <property type="component" value="Unassembled WGS sequence"/>
</dbReference>
<proteinExistence type="predicted"/>
<feature type="domain" description="Endonuclease GajA/Old nuclease/RecF-like AAA" evidence="1">
    <location>
        <begin position="26"/>
        <end position="373"/>
    </location>
</feature>
<keyword evidence="3" id="KW-1185">Reference proteome</keyword>
<name>A0A316XDD3_9FLAO</name>
<dbReference type="InterPro" id="IPR027417">
    <property type="entry name" value="P-loop_NTPase"/>
</dbReference>